<name>A0AAU8IPE1_9ACTN</name>
<sequence length="62" mass="6524">MTERPRPTSRICPACDGFASVSITLGGRTRAGHLRTITVHCSKCHGTGTTTRRTIALAGGRA</sequence>
<dbReference type="EMBL" id="CP159534">
    <property type="protein sequence ID" value="XCJ70187.1"/>
    <property type="molecule type" value="Genomic_DNA"/>
</dbReference>
<accession>A0AAU8IPE1</accession>
<evidence type="ECO:0000313" key="1">
    <source>
        <dbReference type="EMBL" id="XCJ70187.1"/>
    </source>
</evidence>
<proteinExistence type="predicted"/>
<dbReference type="KEGG" id="stac:ABII15_09485"/>
<reference evidence="1" key="1">
    <citation type="submission" date="2024-06" db="EMBL/GenBank/DDBJ databases">
        <title>Streptomyces sp. strain HUAS MG91 genome sequences.</title>
        <authorList>
            <person name="Mo P."/>
        </authorList>
    </citation>
    <scope>NUCLEOTIDE SEQUENCE</scope>
    <source>
        <strain evidence="1">HUAS MG91</strain>
    </source>
</reference>
<protein>
    <recommendedName>
        <fullName evidence="2">Molecular chaperone DnaJ</fullName>
    </recommendedName>
</protein>
<evidence type="ECO:0008006" key="2">
    <source>
        <dbReference type="Google" id="ProtNLM"/>
    </source>
</evidence>
<dbReference type="RefSeq" id="WP_353941842.1">
    <property type="nucleotide sequence ID" value="NZ_CP159534.1"/>
</dbReference>
<organism evidence="1">
    <name type="scientific">Streptomyces tabacisoli</name>
    <dbReference type="NCBI Taxonomy" id="3156398"/>
    <lineage>
        <taxon>Bacteria</taxon>
        <taxon>Bacillati</taxon>
        <taxon>Actinomycetota</taxon>
        <taxon>Actinomycetes</taxon>
        <taxon>Kitasatosporales</taxon>
        <taxon>Streptomycetaceae</taxon>
        <taxon>Streptomyces</taxon>
    </lineage>
</organism>
<gene>
    <name evidence="1" type="ORF">ABII15_09485</name>
</gene>
<dbReference type="AlphaFoldDB" id="A0AAU8IPE1"/>
<dbReference type="InterPro" id="IPR036410">
    <property type="entry name" value="HSP_DnaJ_Cys-rich_dom_sf"/>
</dbReference>
<dbReference type="SUPFAM" id="SSF57938">
    <property type="entry name" value="DnaJ/Hsp40 cysteine-rich domain"/>
    <property type="match status" value="1"/>
</dbReference>